<dbReference type="RefSeq" id="YP_009033650.1">
    <property type="nucleotide sequence ID" value="NC_024167.1"/>
</dbReference>
<evidence type="ECO:0000256" key="1">
    <source>
        <dbReference type="ARBA" id="ARBA00004141"/>
    </source>
</evidence>
<comment type="subunit">
    <text evidence="10">NDH is composed of at least 16 different subunits, 5 of which are encoded in the nucleus.</text>
</comment>
<dbReference type="HAMAP" id="MF_01456">
    <property type="entry name" value="NDH1_NuoK"/>
    <property type="match status" value="1"/>
</dbReference>
<keyword evidence="10" id="KW-1278">Translocase</keyword>
<evidence type="ECO:0000256" key="2">
    <source>
        <dbReference type="ARBA" id="ARBA00010519"/>
    </source>
</evidence>
<protein>
    <recommendedName>
        <fullName evidence="10">NAD(P)H-quinone oxidoreductase subunit 4L, chloroplastic</fullName>
        <ecNumber evidence="10">7.1.1.-</ecNumber>
    </recommendedName>
    <alternativeName>
        <fullName evidence="10">NAD(P)H dehydrogenase subunit 4L</fullName>
    </alternativeName>
    <alternativeName>
        <fullName evidence="10">NADH-plastoquinone oxidoreductase subunit 4L</fullName>
    </alternativeName>
</protein>
<dbReference type="Pfam" id="PF00420">
    <property type="entry name" value="Oxidored_q2"/>
    <property type="match status" value="1"/>
</dbReference>
<comment type="catalytic activity">
    <reaction evidence="10">
        <text>a plastoquinone + NADPH + (n+1) H(+)(in) = a plastoquinol + NADP(+) + n H(+)(out)</text>
        <dbReference type="Rhea" id="RHEA:42612"/>
        <dbReference type="Rhea" id="RHEA-COMP:9561"/>
        <dbReference type="Rhea" id="RHEA-COMP:9562"/>
        <dbReference type="ChEBI" id="CHEBI:15378"/>
        <dbReference type="ChEBI" id="CHEBI:17757"/>
        <dbReference type="ChEBI" id="CHEBI:57783"/>
        <dbReference type="ChEBI" id="CHEBI:58349"/>
        <dbReference type="ChEBI" id="CHEBI:62192"/>
    </reaction>
</comment>
<evidence type="ECO:0000256" key="4">
    <source>
        <dbReference type="ARBA" id="ARBA00022692"/>
    </source>
</evidence>
<evidence type="ECO:0000256" key="10">
    <source>
        <dbReference type="HAMAP-Rule" id="MF_01456"/>
    </source>
</evidence>
<dbReference type="Gene3D" id="1.10.287.3510">
    <property type="match status" value="1"/>
</dbReference>
<organism evidence="11">
    <name type="scientific">Klebsormidium flaccidum</name>
    <name type="common">Filamentous green alga</name>
    <name type="synonym">Ulothrix flaccida</name>
    <dbReference type="NCBI Taxonomy" id="3175"/>
    <lineage>
        <taxon>Eukaryota</taxon>
        <taxon>Viridiplantae</taxon>
        <taxon>Streptophyta</taxon>
        <taxon>Klebsormidiophyceae</taxon>
        <taxon>Klebsormidiales</taxon>
        <taxon>Klebsormidiaceae</taxon>
        <taxon>Klebsormidium</taxon>
    </lineage>
</organism>
<evidence type="ECO:0000256" key="8">
    <source>
        <dbReference type="ARBA" id="ARBA00022989"/>
    </source>
</evidence>
<keyword evidence="11" id="KW-0934">Plastid</keyword>
<keyword evidence="7 10" id="KW-0618">Plastoquinone</keyword>
<keyword evidence="11" id="KW-0150">Chloroplast</keyword>
<comment type="catalytic activity">
    <reaction evidence="10">
        <text>a plastoquinone + NADH + (n+1) H(+)(in) = a plastoquinol + NAD(+) + n H(+)(out)</text>
        <dbReference type="Rhea" id="RHEA:42608"/>
        <dbReference type="Rhea" id="RHEA-COMP:9561"/>
        <dbReference type="Rhea" id="RHEA-COMP:9562"/>
        <dbReference type="ChEBI" id="CHEBI:15378"/>
        <dbReference type="ChEBI" id="CHEBI:17757"/>
        <dbReference type="ChEBI" id="CHEBI:57540"/>
        <dbReference type="ChEBI" id="CHEBI:57945"/>
        <dbReference type="ChEBI" id="CHEBI:62192"/>
    </reaction>
</comment>
<keyword evidence="9 10" id="KW-0472">Membrane</keyword>
<keyword evidence="5 10" id="KW-0874">Quinone</keyword>
<dbReference type="GO" id="GO:0019684">
    <property type="term" value="P:photosynthesis, light reaction"/>
    <property type="evidence" value="ECO:0007669"/>
    <property type="project" value="UniProtKB-UniRule"/>
</dbReference>
<dbReference type="GeneID" id="19523826"/>
<dbReference type="PANTHER" id="PTHR11434">
    <property type="entry name" value="NADH-UBIQUINONE OXIDOREDUCTASE SUBUNIT ND4L"/>
    <property type="match status" value="1"/>
</dbReference>
<dbReference type="EMBL" id="KJ461680">
    <property type="protein sequence ID" value="AHZ11033.1"/>
    <property type="molecule type" value="Genomic_DNA"/>
</dbReference>
<dbReference type="GO" id="GO:0016655">
    <property type="term" value="F:oxidoreductase activity, acting on NAD(P)H, quinone or similar compound as acceptor"/>
    <property type="evidence" value="ECO:0007669"/>
    <property type="project" value="UniProtKB-UniRule"/>
</dbReference>
<keyword evidence="6 10" id="KW-0521">NADP</keyword>
<comment type="similarity">
    <text evidence="2 10">Belongs to the complex I subunit 4L family.</text>
</comment>
<dbReference type="PANTHER" id="PTHR11434:SF16">
    <property type="entry name" value="NADH-UBIQUINONE OXIDOREDUCTASE CHAIN 4L"/>
    <property type="match status" value="1"/>
</dbReference>
<dbReference type="EC" id="7.1.1.-" evidence="10"/>
<keyword evidence="8 10" id="KW-1133">Transmembrane helix</keyword>
<evidence type="ECO:0000256" key="9">
    <source>
        <dbReference type="ARBA" id="ARBA00023136"/>
    </source>
</evidence>
<evidence type="ECO:0000256" key="5">
    <source>
        <dbReference type="ARBA" id="ARBA00022719"/>
    </source>
</evidence>
<dbReference type="NCBIfam" id="NF004323">
    <property type="entry name" value="PRK05715.1-5"/>
    <property type="match status" value="1"/>
</dbReference>
<proteinExistence type="inferred from homology"/>
<name>A0A024B4M5_KLEFL</name>
<dbReference type="NCBIfam" id="NF004320">
    <property type="entry name" value="PRK05715.1-2"/>
    <property type="match status" value="1"/>
</dbReference>
<evidence type="ECO:0000313" key="11">
    <source>
        <dbReference type="EMBL" id="AHZ11033.1"/>
    </source>
</evidence>
<dbReference type="FunFam" id="1.10.287.3510:FF:000001">
    <property type="entry name" value="NADH-quinone oxidoreductase subunit K"/>
    <property type="match status" value="1"/>
</dbReference>
<sequence>MIDLNHCLVLGACLFCIGLYGLLTADNTVRALMCLELLFNAVNINLLAFSSFLDPVQSRGQIFALFVITIAAAEAAIGLSIVLAVHRARGSSRLNFLTLLRW</sequence>
<dbReference type="InterPro" id="IPR039428">
    <property type="entry name" value="NUOK/Mnh_C1-like"/>
</dbReference>
<evidence type="ECO:0000256" key="3">
    <source>
        <dbReference type="ARBA" id="ARBA00022448"/>
    </source>
</evidence>
<reference evidence="11" key="1">
    <citation type="journal article" date="2014" name="Genome Biol. Evol.">
        <title>Analyses of charophyte chloroplast genomes help characterize the ancestral chloroplast genome of land plants.</title>
        <authorList>
            <person name="Civan P."/>
            <person name="Foster P.G."/>
            <person name="Embley M.T."/>
            <person name="Seneca A."/>
            <person name="Cox C.J."/>
        </authorList>
    </citation>
    <scope>NUCLEOTIDE SEQUENCE</scope>
</reference>
<dbReference type="EMBL" id="KJ461680">
    <property type="protein sequence ID" value="AHZ11055.1"/>
    <property type="molecule type" value="Genomic_DNA"/>
</dbReference>
<dbReference type="GO" id="GO:0009535">
    <property type="term" value="C:chloroplast thylakoid membrane"/>
    <property type="evidence" value="ECO:0007669"/>
    <property type="project" value="UniProtKB-SubCell"/>
</dbReference>
<dbReference type="GO" id="GO:0048038">
    <property type="term" value="F:quinone binding"/>
    <property type="evidence" value="ECO:0007669"/>
    <property type="project" value="UniProtKB-KW"/>
</dbReference>
<keyword evidence="4 10" id="KW-0812">Transmembrane</keyword>
<dbReference type="GO" id="GO:0030964">
    <property type="term" value="C:NADH dehydrogenase complex"/>
    <property type="evidence" value="ECO:0007669"/>
    <property type="project" value="TreeGrafter"/>
</dbReference>
<accession>A0A024B4M5</accession>
<gene>
    <name evidence="10 11" type="primary">ndhE</name>
</gene>
<keyword evidence="3 10" id="KW-0813">Transport</keyword>
<keyword evidence="10" id="KW-0520">NAD</keyword>
<feature type="transmembrane region" description="Helical" evidence="10">
    <location>
        <begin position="6"/>
        <end position="25"/>
    </location>
</feature>
<dbReference type="GO" id="GO:0042773">
    <property type="term" value="P:ATP synthesis coupled electron transport"/>
    <property type="evidence" value="ECO:0007669"/>
    <property type="project" value="InterPro"/>
</dbReference>
<dbReference type="RefSeq" id="YP_009033672.1">
    <property type="nucleotide sequence ID" value="NC_024167.1"/>
</dbReference>
<comment type="function">
    <text evidence="10">NDH shuttles electrons from NAD(P)H:plastoquinone, via FMN and iron-sulfur (Fe-S) centers, to quinones in the photosynthetic chain and possibly in a chloroplast respiratory chain. The immediate electron acceptor for the enzyme in this species is believed to be plastoquinone. Couples the redox reaction to proton translocation, and thus conserves the redox energy in a proton gradient.</text>
</comment>
<evidence type="ECO:0000256" key="6">
    <source>
        <dbReference type="ARBA" id="ARBA00022857"/>
    </source>
</evidence>
<keyword evidence="10" id="KW-0793">Thylakoid</keyword>
<dbReference type="NCBIfam" id="NF004322">
    <property type="entry name" value="PRK05715.1-4"/>
    <property type="match status" value="1"/>
</dbReference>
<comment type="subcellular location">
    <subcellularLocation>
        <location evidence="1">Membrane</location>
        <topology evidence="1">Multi-pass membrane protein</topology>
    </subcellularLocation>
    <subcellularLocation>
        <location evidence="10">Plastid</location>
        <location evidence="10">Chloroplast thylakoid membrane</location>
        <topology evidence="10">Multi-pass membrane protein</topology>
    </subcellularLocation>
</comment>
<comment type="caution">
    <text evidence="10">Lacks conserved residue(s) required for the propagation of feature annotation.</text>
</comment>
<dbReference type="AlphaFoldDB" id="A0A024B4M5"/>
<evidence type="ECO:0000256" key="7">
    <source>
        <dbReference type="ARBA" id="ARBA00022957"/>
    </source>
</evidence>
<geneLocation type="chloroplast" evidence="11"/>
<dbReference type="GeneID" id="19523856"/>
<feature type="transmembrane region" description="Helical" evidence="10">
    <location>
        <begin position="62"/>
        <end position="85"/>
    </location>
</feature>
<dbReference type="InterPro" id="IPR001133">
    <property type="entry name" value="NADH_UbQ_OxRdtase_chain4L/K"/>
</dbReference>